<comment type="subcellular location">
    <subcellularLocation>
        <location evidence="1">Membrane</location>
    </subcellularLocation>
</comment>
<dbReference type="InterPro" id="IPR002859">
    <property type="entry name" value="PKD/REJ-like"/>
</dbReference>
<evidence type="ECO:0000256" key="6">
    <source>
        <dbReference type="ARBA" id="ARBA00023136"/>
    </source>
</evidence>
<feature type="region of interest" description="Disordered" evidence="9">
    <location>
        <begin position="1292"/>
        <end position="1313"/>
    </location>
</feature>
<feature type="compositionally biased region" description="Polar residues" evidence="9">
    <location>
        <begin position="1300"/>
        <end position="1309"/>
    </location>
</feature>
<comment type="caution">
    <text evidence="8">Lacks conserved residue(s) required for the propagation of feature annotation.</text>
</comment>
<evidence type="ECO:0000256" key="2">
    <source>
        <dbReference type="ARBA" id="ARBA00022536"/>
    </source>
</evidence>
<keyword evidence="3 10" id="KW-0812">Transmembrane</keyword>
<evidence type="ECO:0000313" key="13">
    <source>
        <dbReference type="Proteomes" id="UP001190700"/>
    </source>
</evidence>
<accession>A0AAE0L9W1</accession>
<dbReference type="InterPro" id="IPR018097">
    <property type="entry name" value="EGF_Ca-bd_CS"/>
</dbReference>
<protein>
    <recommendedName>
        <fullName evidence="11">EGF-like domain-containing protein</fullName>
    </recommendedName>
</protein>
<name>A0AAE0L9W1_9CHLO</name>
<dbReference type="PANTHER" id="PTHR46730">
    <property type="entry name" value="POLYCYSTIN-1"/>
    <property type="match status" value="1"/>
</dbReference>
<dbReference type="InterPro" id="IPR001881">
    <property type="entry name" value="EGF-like_Ca-bd_dom"/>
</dbReference>
<dbReference type="GO" id="GO:0005261">
    <property type="term" value="F:monoatomic cation channel activity"/>
    <property type="evidence" value="ECO:0007669"/>
    <property type="project" value="TreeGrafter"/>
</dbReference>
<gene>
    <name evidence="12" type="ORF">CYMTET_14563</name>
</gene>
<dbReference type="Gene3D" id="2.10.25.10">
    <property type="entry name" value="Laminin"/>
    <property type="match status" value="5"/>
</dbReference>
<dbReference type="SMART" id="SM00179">
    <property type="entry name" value="EGF_CA"/>
    <property type="match status" value="4"/>
</dbReference>
<dbReference type="Proteomes" id="UP001190700">
    <property type="component" value="Unassembled WGS sequence"/>
</dbReference>
<keyword evidence="2 8" id="KW-0245">EGF-like domain</keyword>
<dbReference type="GO" id="GO:0005509">
    <property type="term" value="F:calcium ion binding"/>
    <property type="evidence" value="ECO:0007669"/>
    <property type="project" value="InterPro"/>
</dbReference>
<reference evidence="12 13" key="1">
    <citation type="journal article" date="2015" name="Genome Biol. Evol.">
        <title>Comparative Genomics of a Bacterivorous Green Alga Reveals Evolutionary Causalities and Consequences of Phago-Mixotrophic Mode of Nutrition.</title>
        <authorList>
            <person name="Burns J.A."/>
            <person name="Paasch A."/>
            <person name="Narechania A."/>
            <person name="Kim E."/>
        </authorList>
    </citation>
    <scope>NUCLEOTIDE SEQUENCE [LARGE SCALE GENOMIC DNA]</scope>
    <source>
        <strain evidence="12 13">PLY_AMNH</strain>
    </source>
</reference>
<feature type="transmembrane region" description="Helical" evidence="10">
    <location>
        <begin position="2522"/>
        <end position="2543"/>
    </location>
</feature>
<keyword evidence="6 10" id="KW-0472">Membrane</keyword>
<dbReference type="Pfam" id="PF07645">
    <property type="entry name" value="EGF_CA"/>
    <property type="match status" value="2"/>
</dbReference>
<dbReference type="Pfam" id="PF02010">
    <property type="entry name" value="REJ"/>
    <property type="match status" value="1"/>
</dbReference>
<keyword evidence="7 8" id="KW-1015">Disulfide bond</keyword>
<evidence type="ECO:0000256" key="3">
    <source>
        <dbReference type="ARBA" id="ARBA00022692"/>
    </source>
</evidence>
<feature type="transmembrane region" description="Helical" evidence="10">
    <location>
        <begin position="2621"/>
        <end position="2643"/>
    </location>
</feature>
<keyword evidence="13" id="KW-1185">Reference proteome</keyword>
<feature type="transmembrane region" description="Helical" evidence="10">
    <location>
        <begin position="2481"/>
        <end position="2501"/>
    </location>
</feature>
<sequence length="2746" mass="292982">MTDAANTDVTVVSILASSVVVLSDTAFPVRNDSANSLSRARAFLALLEEDAQGVFTDPFFSTFGQIWSESTTLESSEATDDPSIELLLPLSPPTLLTSQEANSVEGTADCSTCVNAAYPCLSENDTSCDVLTQAANYLPPPPAGPCSAAGDCSIDPPVECVVDKNGARSCAACPSGYEGDGVTCLDVDECADGGSRGVAVLLCDPMAGCVNTVGSYHCGSCPDGWRGAGDEKCMQVGLCSNDHGGCDPLLECVDVEGGLSKCEGGCPPGFVENNAEDPSTELSHCVDVDGCVEAPCHPGVACVDLLAPSLGRECGPCPIAFIGDGAVCKENPCFQSNGGCDPSTTCTAEPSAPRGRVCGACLEGLAATVDADGADVCVNEDWCVLLPCFPGVECRDHFPETGRTCETCPPGYIGDGVVCEDVDECKEANGGCWSSADGILLSRCINSVGSYECGPCVVEADTGSLVMGWMGSGRTGCIIATGLCADNNGGCWVGESVYAGSSTTCSQEPGTSAVSCGPCPTGFEGLSGASGCIDEDGCALDPCFPGVQCTDTLAPGTGRYCGLCPEGYKGDGVECEKCTIETTIKGSTAMSGVMRRAYTNEVIAALHPGLSDPNCTNMQGVGYQWRGGSSGGELVELVSLLRLSNKWRVIGQAMTLRLPKDTLLTGQSYTIQMTAFLLGNMQVKSQNRIEFFVEPMPLRAQLVGGDTRVSEGALVVLNASSSYDPNTDNATLRFAWTCRRSTASPEPCRLADGTVFPQRLATAALKLRLQGGVAPAGVALTFGVTVSSGVLSDSATTTVVVVATETLPEADAAVYSLAEPPAAKLPANQDVSLVGTVVSSAPETLRLEWSAQRQVAGMGDADGSSEAAAGDPLDLTVCALTPLTGANLVVMAGMLQAGATYIFRLDVEDVHGASYKTLTVRMNEAPSHGQLKVAPHEGRALNTSFTVEALEWYDEDFPLWYEIKYQVVGAEKSMPRALGAMQGFAGPYAYLLPEGGLEKMDHLVNISLLVRDSLGALTEAAEGVRVTPAVYASLTTRNAQADAMLASGMSQLRNGEADESVLALDMAAAVLKGAPVEASATTSEEAALARREQRTQQVNIAAGAANILPADSTSVERLLSSVSTFVDSPAEVSSAARSTALTLVDALVASTLTGSSEIILWSSSAATVCQTLSDLADSDFLEGAALPSNTSAGHSPGADTAAAVDALDLVGRSVLQGMVAGQEPAKLSAASLALSVQRLDLAGDAAVAWRGEVPALRGAAGPARVSFPASMGVAAQASAGAVDTVLLSSAHNPHREERQNSSAGGQTRSLLAERSEGSASAMTAITLQAAANGAELSVRELREAFNFTLPLTQGASSTWTELVLKCSFWDEASGAYNDTGCATLPIMAPPDAALYWATRNTSDLHGSLQDAWEVGNVSYYMAGCQRELGAWFPQYEGRDAGYRKYVPMKGGSAEAADGGGCVLAEVGNTVGCWWRWQAQAFEGPGCVRATEVSCLCTHLTDFMAMASFPLGEPSQSRVEMLSLSQMASVEVDDLADSMVLLLLVGSILGTGVVAFVSSNISHNKERLELLSGLFAEDSGGLSFHEVCGLWTWSIMEESGTFAGQAIDFVSRAEVDSIAENIEQLSMGTNILRTSKRIRDTRHKRKVSKQAPNASEKQNHGLSEAIRGAFGAKAFTAARLATRANAKRQEARLRKADQSSESLPEFTSKEGVARISTERLTLLEETGFQVPRSETPSTTLLPQSNATVQAASGDIPGKEDCRGTPGPAVDILGSARKSTIHISIDQKHETCRLLAPPPKPHRRKSQLSLAGPQALGQRFLEDASQDRLPVPRPSVAGTFLQLPLLDKGLAAHLTRHLTHQRTLNWEVHRGPGPVVEASAKVRQLRPGSNAGQLNDGLLCVVPSDSVQHMDLDDSPRKLDFGEPETEQPSWFGRMLTATPGMVSARCRVLTGLRSTNLACRDSIQRVKTFFTDNTQAAKTELLNQRKSGTGHLKAVTLCKALGINVLRLQACIPISDMATACLNTESMMKSTPRAADKRVARTAFKSLHKLQFDGWVEELASGEAVDAVAESLCALGQSMTREALLSLAEATESVRTGEDASRKELVGALSFERMLGTALVHSYLHANRLVRYEEMTKQAALAEMVPWEKAVGRSFTWYVTVMIEVTLYVNNDGWYKRATLFNLVLLQSFEGSYRMTQTLANLLYAGKPEQVLSEDAVIPTFSLESLMESVPPRIYLLCEKDCQLAQDIWATLCAIACYDLIPFEWVHNPLEDPTETQTLGERSLSWVERICADNSLDVLLTELPKLKAEAGELVVRWEEQHIARIDAFYARAHEPAPRSPAAVSRVRSLPARLGSGTASLLKLAYRTHPLVQIFLTLSTDSFTRSERVLLQTTMIFMMLLFSMAFYHSRAFGCCLLLQEHLGCPLDMATGADTAACVGAASCMALYVSWKSDLLPVELWQDKSSYTCNAFPAPTWIGRLECVMVIVACLLPVNVLLSSLFGMSNASKMAMHLRPAPHKQRYKMKVTLSWLVPVMQTIGYALYGMLINVQMLNRAMAMLLVLTISVMWNRASHIKEMINSINDVILKRRKESFKSMSLKRAKSTPGTDGILDLNSIRSGSLELWTTWLAFFLVGAMWATGTWALLTYGMLIRRMMGAEEETQMLAAFGYALLMEQLGLQGAKLVVLRVFVVKAVNLFSTLLNRHAPIQQWYENKVNDHLAKVFAKDDIVADDDDLGEIFNESLDMDMW</sequence>
<proteinExistence type="predicted"/>
<dbReference type="PANTHER" id="PTHR46730:SF1">
    <property type="entry name" value="PLAT DOMAIN-CONTAINING PROTEIN"/>
    <property type="match status" value="1"/>
</dbReference>
<evidence type="ECO:0000256" key="5">
    <source>
        <dbReference type="ARBA" id="ARBA00022989"/>
    </source>
</evidence>
<dbReference type="PROSITE" id="PS01187">
    <property type="entry name" value="EGF_CA"/>
    <property type="match status" value="1"/>
</dbReference>
<feature type="domain" description="EGF-like" evidence="11">
    <location>
        <begin position="379"/>
        <end position="420"/>
    </location>
</feature>
<dbReference type="EMBL" id="LGRX02006113">
    <property type="protein sequence ID" value="KAK3277428.1"/>
    <property type="molecule type" value="Genomic_DNA"/>
</dbReference>
<dbReference type="InterPro" id="IPR000742">
    <property type="entry name" value="EGF"/>
</dbReference>
<feature type="disulfide bond" evidence="8">
    <location>
        <begin position="388"/>
        <end position="405"/>
    </location>
</feature>
<dbReference type="GO" id="GO:0006816">
    <property type="term" value="P:calcium ion transport"/>
    <property type="evidence" value="ECO:0007669"/>
    <property type="project" value="TreeGrafter"/>
</dbReference>
<keyword evidence="5 10" id="KW-1133">Transmembrane helix</keyword>
<organism evidence="12 13">
    <name type="scientific">Cymbomonas tetramitiformis</name>
    <dbReference type="NCBI Taxonomy" id="36881"/>
    <lineage>
        <taxon>Eukaryota</taxon>
        <taxon>Viridiplantae</taxon>
        <taxon>Chlorophyta</taxon>
        <taxon>Pyramimonadophyceae</taxon>
        <taxon>Pyramimonadales</taxon>
        <taxon>Pyramimonadaceae</taxon>
        <taxon>Cymbomonas</taxon>
    </lineage>
</organism>
<dbReference type="InterPro" id="IPR049883">
    <property type="entry name" value="NOTCH1_EGF-like"/>
</dbReference>
<dbReference type="SMART" id="SM00181">
    <property type="entry name" value="EGF"/>
    <property type="match status" value="8"/>
</dbReference>
<evidence type="ECO:0000256" key="9">
    <source>
        <dbReference type="SAM" id="MobiDB-lite"/>
    </source>
</evidence>
<keyword evidence="4" id="KW-0677">Repeat</keyword>
<evidence type="ECO:0000313" key="12">
    <source>
        <dbReference type="EMBL" id="KAK3277428.1"/>
    </source>
</evidence>
<feature type="domain" description="EGF-like" evidence="11">
    <location>
        <begin position="534"/>
        <end position="576"/>
    </location>
</feature>
<dbReference type="PROSITE" id="PS50026">
    <property type="entry name" value="EGF_3"/>
    <property type="match status" value="2"/>
</dbReference>
<evidence type="ECO:0000256" key="1">
    <source>
        <dbReference type="ARBA" id="ARBA00004370"/>
    </source>
</evidence>
<evidence type="ECO:0000256" key="7">
    <source>
        <dbReference type="ARBA" id="ARBA00023157"/>
    </source>
</evidence>
<dbReference type="CDD" id="cd00054">
    <property type="entry name" value="EGF_CA"/>
    <property type="match status" value="1"/>
</dbReference>
<dbReference type="GO" id="GO:0005886">
    <property type="term" value="C:plasma membrane"/>
    <property type="evidence" value="ECO:0007669"/>
    <property type="project" value="TreeGrafter"/>
</dbReference>
<evidence type="ECO:0000256" key="8">
    <source>
        <dbReference type="PROSITE-ProRule" id="PRU00076"/>
    </source>
</evidence>
<evidence type="ECO:0000259" key="11">
    <source>
        <dbReference type="PROSITE" id="PS50026"/>
    </source>
</evidence>
<evidence type="ECO:0000256" key="4">
    <source>
        <dbReference type="ARBA" id="ARBA00022737"/>
    </source>
</evidence>
<evidence type="ECO:0000256" key="10">
    <source>
        <dbReference type="SAM" id="Phobius"/>
    </source>
</evidence>
<comment type="caution">
    <text evidence="12">The sequence shown here is derived from an EMBL/GenBank/DDBJ whole genome shotgun (WGS) entry which is preliminary data.</text>
</comment>